<keyword evidence="3" id="KW-0804">Transcription</keyword>
<keyword evidence="8" id="KW-1185">Reference proteome</keyword>
<keyword evidence="2" id="KW-0240">DNA-directed RNA polymerase</keyword>
<protein>
    <recommendedName>
        <fullName evidence="9">DNA-directed RNA polymerase III subunit RPC4</fullName>
    </recommendedName>
</protein>
<dbReference type="GO" id="GO:0003677">
    <property type="term" value="F:DNA binding"/>
    <property type="evidence" value="ECO:0007669"/>
    <property type="project" value="InterPro"/>
</dbReference>
<name>A0A0W4ZMQ1_PNEC8</name>
<comment type="caution">
    <text evidence="7">The sequence shown here is derived from an EMBL/GenBank/DDBJ whole genome shotgun (WGS) entry which is preliminary data.</text>
</comment>
<feature type="compositionally biased region" description="Basic and acidic residues" evidence="6">
    <location>
        <begin position="81"/>
        <end position="93"/>
    </location>
</feature>
<evidence type="ECO:0000256" key="4">
    <source>
        <dbReference type="ARBA" id="ARBA00023242"/>
    </source>
</evidence>
<evidence type="ECO:0000256" key="2">
    <source>
        <dbReference type="ARBA" id="ARBA00022478"/>
    </source>
</evidence>
<dbReference type="RefSeq" id="XP_018226639.1">
    <property type="nucleotide sequence ID" value="XM_018369458.1"/>
</dbReference>
<evidence type="ECO:0000256" key="3">
    <source>
        <dbReference type="ARBA" id="ARBA00023163"/>
    </source>
</evidence>
<sequence>MDISDPDSPSKGRLGSILLNKWDYMAKKDKKMKFIPKIIKTQNNGGRDLLDVDVKKEEQPLLIEPEAKMILDDDQVEDKDVEVKSEESRDDNYRGPILMESSLSSMRSQGRREVFRREMELEEEKEFSESDEEGVFKINMEKLNKLTNKDVNNMMYPVSLLYMECKEGIMNFEERELDKLLKEQDKNEDQRVLNDKSNGEFKSIENDSLRFEIEKNVSKTTSSYPINKKMKKKYSKSMSVEEEREKEKLLDDFKVFTHYFIDKLSGDMKNSNELLFFQFPPVLPVLLKTQNTKDEIPEIKIENKDNMNIDSEQNIPHKTTSLDYTVSDHDKLSGMFSLPDSEEFNTFKQYLPDGCVGQLKIRKSGKTVILWEGIEMNVTLGSDFEFLQDIVALDYKNNKKAWLMGRTKQKFIVTPDIEKLLE</sequence>
<dbReference type="AlphaFoldDB" id="A0A0W4ZMQ1"/>
<dbReference type="OrthoDB" id="5836119at2759"/>
<dbReference type="EMBL" id="LFVZ01000004">
    <property type="protein sequence ID" value="KTW29652.1"/>
    <property type="molecule type" value="Genomic_DNA"/>
</dbReference>
<accession>A0A0W4ZMQ1</accession>
<evidence type="ECO:0000256" key="5">
    <source>
        <dbReference type="SAM" id="Coils"/>
    </source>
</evidence>
<organism evidence="7 8">
    <name type="scientific">Pneumocystis carinii (strain B80)</name>
    <name type="common">Rat pneumocystis pneumonia agent</name>
    <name type="synonym">Pneumocystis carinii f. sp. carinii</name>
    <dbReference type="NCBI Taxonomy" id="1408658"/>
    <lineage>
        <taxon>Eukaryota</taxon>
        <taxon>Fungi</taxon>
        <taxon>Dikarya</taxon>
        <taxon>Ascomycota</taxon>
        <taxon>Taphrinomycotina</taxon>
        <taxon>Pneumocystomycetes</taxon>
        <taxon>Pneumocystaceae</taxon>
        <taxon>Pneumocystis</taxon>
    </lineage>
</organism>
<dbReference type="Pfam" id="PF05132">
    <property type="entry name" value="RNA_pol_Rpc4"/>
    <property type="match status" value="1"/>
</dbReference>
<feature type="coiled-coil region" evidence="5">
    <location>
        <begin position="163"/>
        <end position="190"/>
    </location>
</feature>
<gene>
    <name evidence="7" type="ORF">T552_00860</name>
</gene>
<evidence type="ECO:0008006" key="9">
    <source>
        <dbReference type="Google" id="ProtNLM"/>
    </source>
</evidence>
<comment type="subcellular location">
    <subcellularLocation>
        <location evidence="1">Nucleus</location>
    </subcellularLocation>
</comment>
<dbReference type="GeneID" id="28935660"/>
<dbReference type="GO" id="GO:0042797">
    <property type="term" value="P:tRNA transcription by RNA polymerase III"/>
    <property type="evidence" value="ECO:0007669"/>
    <property type="project" value="TreeGrafter"/>
</dbReference>
<reference evidence="8" key="1">
    <citation type="journal article" date="2016" name="Nat. Commun.">
        <title>Genome analysis of three Pneumocystis species reveals adaptation mechanisms to life exclusively in mammalian hosts.</title>
        <authorList>
            <person name="Ma L."/>
            <person name="Chen Z."/>
            <person name="Huang D.W."/>
            <person name="Kutty G."/>
            <person name="Ishihara M."/>
            <person name="Wang H."/>
            <person name="Abouelleil A."/>
            <person name="Bishop L."/>
            <person name="Davey E."/>
            <person name="Deng R."/>
            <person name="Deng X."/>
            <person name="Fan L."/>
            <person name="Fantoni G."/>
            <person name="Fitzgerald M."/>
            <person name="Gogineni E."/>
            <person name="Goldberg J.M."/>
            <person name="Handley G."/>
            <person name="Hu X."/>
            <person name="Huber C."/>
            <person name="Jiao X."/>
            <person name="Jones K."/>
            <person name="Levin J.Z."/>
            <person name="Liu Y."/>
            <person name="Macdonald P."/>
            <person name="Melnikov A."/>
            <person name="Raley C."/>
            <person name="Sassi M."/>
            <person name="Sherman B.T."/>
            <person name="Song X."/>
            <person name="Sykes S."/>
            <person name="Tran B."/>
            <person name="Walsh L."/>
            <person name="Xia Y."/>
            <person name="Yang J."/>
            <person name="Young S."/>
            <person name="Zeng Q."/>
            <person name="Zheng X."/>
            <person name="Stephens R."/>
            <person name="Nusbaum C."/>
            <person name="Birren B.W."/>
            <person name="Azadi P."/>
            <person name="Lempicki R.A."/>
            <person name="Cuomo C.A."/>
            <person name="Kovacs J.A."/>
        </authorList>
    </citation>
    <scope>NUCLEOTIDE SEQUENCE [LARGE SCALE GENOMIC DNA]</scope>
    <source>
        <strain evidence="8">B80</strain>
    </source>
</reference>
<dbReference type="Proteomes" id="UP000054454">
    <property type="component" value="Unassembled WGS sequence"/>
</dbReference>
<proteinExistence type="predicted"/>
<evidence type="ECO:0000313" key="7">
    <source>
        <dbReference type="EMBL" id="KTW29652.1"/>
    </source>
</evidence>
<evidence type="ECO:0000256" key="6">
    <source>
        <dbReference type="SAM" id="MobiDB-lite"/>
    </source>
</evidence>
<evidence type="ECO:0000256" key="1">
    <source>
        <dbReference type="ARBA" id="ARBA00004123"/>
    </source>
</evidence>
<evidence type="ECO:0000313" key="8">
    <source>
        <dbReference type="Proteomes" id="UP000054454"/>
    </source>
</evidence>
<dbReference type="VEuPathDB" id="FungiDB:T552_00860"/>
<dbReference type="PANTHER" id="PTHR13408:SF0">
    <property type="entry name" value="DNA-DIRECTED RNA POLYMERASE III SUBUNIT RPC4"/>
    <property type="match status" value="1"/>
</dbReference>
<keyword evidence="5" id="KW-0175">Coiled coil</keyword>
<dbReference type="GO" id="GO:0005666">
    <property type="term" value="C:RNA polymerase III complex"/>
    <property type="evidence" value="ECO:0007669"/>
    <property type="project" value="InterPro"/>
</dbReference>
<feature type="region of interest" description="Disordered" evidence="6">
    <location>
        <begin position="67"/>
        <end position="95"/>
    </location>
</feature>
<dbReference type="InterPro" id="IPR007811">
    <property type="entry name" value="RPC4"/>
</dbReference>
<keyword evidence="4" id="KW-0539">Nucleus</keyword>
<dbReference type="PANTHER" id="PTHR13408">
    <property type="entry name" value="DNA-DIRECTED RNA POLYMERASE III"/>
    <property type="match status" value="1"/>
</dbReference>